<organism evidence="3 4">
    <name type="scientific">Macrostomum lignano</name>
    <dbReference type="NCBI Taxonomy" id="282301"/>
    <lineage>
        <taxon>Eukaryota</taxon>
        <taxon>Metazoa</taxon>
        <taxon>Spiralia</taxon>
        <taxon>Lophotrochozoa</taxon>
        <taxon>Platyhelminthes</taxon>
        <taxon>Rhabditophora</taxon>
        <taxon>Macrostomorpha</taxon>
        <taxon>Macrostomida</taxon>
        <taxon>Macrostomidae</taxon>
        <taxon>Macrostomum</taxon>
    </lineage>
</organism>
<feature type="region of interest" description="Disordered" evidence="1">
    <location>
        <begin position="487"/>
        <end position="537"/>
    </location>
</feature>
<dbReference type="WBParaSite" id="maker-uti_cns_0000480-snap-gene-0.2-mRNA-1">
    <property type="protein sequence ID" value="maker-uti_cns_0000480-snap-gene-0.2-mRNA-1"/>
    <property type="gene ID" value="maker-uti_cns_0000480-snap-gene-0.2"/>
</dbReference>
<evidence type="ECO:0000256" key="2">
    <source>
        <dbReference type="SAM" id="Phobius"/>
    </source>
</evidence>
<dbReference type="AlphaFoldDB" id="A0A1I8G185"/>
<keyword evidence="2" id="KW-0812">Transmembrane</keyword>
<dbReference type="Proteomes" id="UP000095280">
    <property type="component" value="Unplaced"/>
</dbReference>
<feature type="transmembrane region" description="Helical" evidence="2">
    <location>
        <begin position="933"/>
        <end position="960"/>
    </location>
</feature>
<sequence length="1027" mass="112492">LSHYYDYNNHHHNNDTHDDVNDNDTHDDVNHNYTNNIDIDYSYYHYNSNDDICLFGGNVKRADLIIRQGSTLYWDFFEQSLYNTSLFHSSASIVYYDDYLNDNFNTNHFDEHNNDCDYTDDNINSDNYTHHVDINDEHDDEHNDHCYYNYAFMCRYMIRTGGTYTMTVDISVFGCRMPITVESSSYILYQTTYGGPFSPNLPSASQSATGVSDPLCFTPPTGMMLTGVRISPQQLKSAFSSDTAFRAYITIKACFTPLNNTCLTTPTTTTTTHNYNTHNNHNNYTDNVDHYHYNYSDKYKYYNICPVVNGLSSPVYLPQFTITGATFDGATGWNIPVSSGGYIAIDLTARGCRGALTVYQHNNKHNKTDHNFNNYNANNNSYNNSNNHNANNHNANYSTNLCIAGNVFNAQILIREPTSDKLVPDFNTPGKTSSTGDPLCYDLNRLTSELMIVPQATKPGYNSTEYQFFVSLMACINPLNSTCLTTPTTTTSTSTTSTTTTTTTPTTPTTVTTSTTTTTPTTSTTTTTPTTSTTTSTTTRTTLTTTLETTTSCAIDGFYQSNLIPSFAVTGGEYDPFYGYRLPLKNGSLEIDLTVNSCRPPIVVDRICLIGNVREANLLFARLSTEKYSPDLSASSISVDTTSPWCYTVLNKETVAKIAIVPLRLKSFSTDSMFNFFVCLIGGNVKRADLIYQTSASQSYLPLVQSTTIIQDGPGLLCYDLNFNVSSIIIAPKELKSSAATGSSTYNFFLSVYGCFMPIPGCTPTTSTRTSTSATTSSTTTSSSSTAKTPTTVTTWFDDYADPNSWRYKQLANYAFETIMKSSRSTSLYGELQNAVNLQFKSGSVVISGNLVVRDTSTNTAASIIELLTKGLKATDLGGVIIDNIGSSAVTSLTSTSSTTTAVESTTRAAATTAAASAGTATSGGPEAVSQDYTILIILVAVIGGLFLLVLVIFIIVYAVQTRRLRDELNLKTNYRIEEPYGPGLSSTTQWTAPAPIGRTATPPEGPGRGLAGHWPDSADRNTLDST</sequence>
<evidence type="ECO:0000256" key="1">
    <source>
        <dbReference type="SAM" id="MobiDB-lite"/>
    </source>
</evidence>
<name>A0A1I8G185_9PLAT</name>
<feature type="region of interest" description="Disordered" evidence="1">
    <location>
        <begin position="983"/>
        <end position="1027"/>
    </location>
</feature>
<proteinExistence type="predicted"/>
<feature type="region of interest" description="Disordered" evidence="1">
    <location>
        <begin position="765"/>
        <end position="788"/>
    </location>
</feature>
<evidence type="ECO:0000313" key="4">
    <source>
        <dbReference type="WBParaSite" id="maker-uti_cns_0000480-snap-gene-0.2-mRNA-1"/>
    </source>
</evidence>
<keyword evidence="3" id="KW-1185">Reference proteome</keyword>
<keyword evidence="2" id="KW-1133">Transmembrane helix</keyword>
<feature type="compositionally biased region" description="Basic and acidic residues" evidence="1">
    <location>
        <begin position="1017"/>
        <end position="1027"/>
    </location>
</feature>
<keyword evidence="2" id="KW-0472">Membrane</keyword>
<dbReference type="PANTHER" id="PTHR16148">
    <property type="entry name" value="NF-KAPPA-B-REPRESSING FACTOR-RELATED"/>
    <property type="match status" value="1"/>
</dbReference>
<reference evidence="4" key="1">
    <citation type="submission" date="2016-11" db="UniProtKB">
        <authorList>
            <consortium name="WormBaseParasite"/>
        </authorList>
    </citation>
    <scope>IDENTIFICATION</scope>
</reference>
<accession>A0A1I8G185</accession>
<dbReference type="PANTHER" id="PTHR16148:SF14">
    <property type="entry name" value="MYND-TYPE DOMAIN-CONTAINING PROTEIN"/>
    <property type="match status" value="1"/>
</dbReference>
<protein>
    <submittedName>
        <fullName evidence="4">ZP domain-containing protein</fullName>
    </submittedName>
</protein>
<dbReference type="InterPro" id="IPR036364">
    <property type="entry name" value="SEA_dom_sf"/>
</dbReference>
<dbReference type="SUPFAM" id="SSF82671">
    <property type="entry name" value="SEA domain"/>
    <property type="match status" value="1"/>
</dbReference>
<evidence type="ECO:0000313" key="3">
    <source>
        <dbReference type="Proteomes" id="UP000095280"/>
    </source>
</evidence>